<dbReference type="GeneID" id="111499769"/>
<dbReference type="InterPro" id="IPR032861">
    <property type="entry name" value="TAXi_N"/>
</dbReference>
<dbReference type="SUPFAM" id="SSF50630">
    <property type="entry name" value="Acid proteases"/>
    <property type="match status" value="1"/>
</dbReference>
<name>A0A6J1L2D2_CUCMA</name>
<dbReference type="PANTHER" id="PTHR13683:SF274">
    <property type="entry name" value="PROTEIN ASPARTIC PROTEASE IN GUARD CELL 1"/>
    <property type="match status" value="1"/>
</dbReference>
<dbReference type="GO" id="GO:0004190">
    <property type="term" value="F:aspartic-type endopeptidase activity"/>
    <property type="evidence" value="ECO:0007669"/>
    <property type="project" value="InterPro"/>
</dbReference>
<feature type="domain" description="Peptidase A1" evidence="3">
    <location>
        <begin position="142"/>
        <end position="478"/>
    </location>
</feature>
<accession>A0A6J1L2D2</accession>
<dbReference type="InterPro" id="IPR032799">
    <property type="entry name" value="TAXi_C"/>
</dbReference>
<dbReference type="Pfam" id="PF14543">
    <property type="entry name" value="TAXi_N"/>
    <property type="match status" value="1"/>
</dbReference>
<dbReference type="Pfam" id="PF14541">
    <property type="entry name" value="TAXi_C"/>
    <property type="match status" value="1"/>
</dbReference>
<evidence type="ECO:0000259" key="3">
    <source>
        <dbReference type="PROSITE" id="PS51767"/>
    </source>
</evidence>
<keyword evidence="4" id="KW-1185">Reference proteome</keyword>
<protein>
    <submittedName>
        <fullName evidence="5">Protein ASPARTIC PROTEASE IN GUARD CELL 1-like</fullName>
    </submittedName>
</protein>
<dbReference type="RefSeq" id="XP_023007215.1">
    <property type="nucleotide sequence ID" value="XM_023151447.1"/>
</dbReference>
<evidence type="ECO:0000256" key="2">
    <source>
        <dbReference type="PIRSR" id="PIRSR601461-1"/>
    </source>
</evidence>
<evidence type="ECO:0000256" key="1">
    <source>
        <dbReference type="ARBA" id="ARBA00007447"/>
    </source>
</evidence>
<dbReference type="InterPro" id="IPR001461">
    <property type="entry name" value="Aspartic_peptidase_A1"/>
</dbReference>
<dbReference type="PROSITE" id="PS51767">
    <property type="entry name" value="PEPTIDASE_A1"/>
    <property type="match status" value="1"/>
</dbReference>
<dbReference type="InterPro" id="IPR021109">
    <property type="entry name" value="Peptidase_aspartic_dom_sf"/>
</dbReference>
<reference evidence="5" key="1">
    <citation type="submission" date="2025-08" db="UniProtKB">
        <authorList>
            <consortium name="RefSeq"/>
        </authorList>
    </citation>
    <scope>IDENTIFICATION</scope>
    <source>
        <tissue evidence="5">Young leaves</tissue>
    </source>
</reference>
<evidence type="ECO:0000313" key="5">
    <source>
        <dbReference type="RefSeq" id="XP_023007215.1"/>
    </source>
</evidence>
<gene>
    <name evidence="5" type="primary">LOC111499769</name>
</gene>
<dbReference type="Gene3D" id="2.40.70.10">
    <property type="entry name" value="Acid Proteases"/>
    <property type="match status" value="2"/>
</dbReference>
<dbReference type="OrthoDB" id="2747330at2759"/>
<dbReference type="AlphaFoldDB" id="A0A6J1L2D2"/>
<dbReference type="FunFam" id="2.40.70.10:FF:000031">
    <property type="entry name" value="Aspartyl protease AED1"/>
    <property type="match status" value="1"/>
</dbReference>
<feature type="active site" evidence="2">
    <location>
        <position position="160"/>
    </location>
</feature>
<sequence length="482" mass="51646">MPISLNMNNNKPIFSAFLFTAILNSLLFSSSLARVFTETTTVFDVSASSNRAQNALSITPPQFHSHHLSNSSLSLSLHSRLAIHKHNYKDYESLVRARLARDAARVQSLNRNLNLALAGDAVRPNSLTAPVVSGQSQGSGEYFARIAVGQPAQSFYLVPDTGSDITWLQCLPCSIGNTCYPQTDPIFNPTSSSSYRPLSCDSQQCQSLNRPGCQSGTCVYQVWYGDGSFTTGDFATETLTFGNSKSIPNLPIGCGHDNKGLFVGAAGLIGLGGGALSLSSQLKASSFSYCLVDRDSDSSSTLEFDSARPSDSITTPLLKNNRIDSYRYVQVTGMSVGGKALSISSTRFEIDGSGMGGIIVDSGTFITRLPTDVYESLREAFVQGARSLTAAGAISPFDTCYNLAGQSNVQVPTVAFELSKGNLLQLPARNYLIRMDTAGTYCLAFLKLTTSSLSIIGSFQQQGMRVSYDLVNSLVGFSSNKC</sequence>
<comment type="similarity">
    <text evidence="1">Belongs to the peptidase A1 family.</text>
</comment>
<dbReference type="KEGG" id="cmax:111499769"/>
<dbReference type="PANTHER" id="PTHR13683">
    <property type="entry name" value="ASPARTYL PROTEASES"/>
    <property type="match status" value="1"/>
</dbReference>
<feature type="active site" evidence="2">
    <location>
        <position position="361"/>
    </location>
</feature>
<dbReference type="GO" id="GO:0006508">
    <property type="term" value="P:proteolysis"/>
    <property type="evidence" value="ECO:0007669"/>
    <property type="project" value="InterPro"/>
</dbReference>
<dbReference type="InterPro" id="IPR033121">
    <property type="entry name" value="PEPTIDASE_A1"/>
</dbReference>
<proteinExistence type="inferred from homology"/>
<organism evidence="4 5">
    <name type="scientific">Cucurbita maxima</name>
    <name type="common">Pumpkin</name>
    <name type="synonym">Winter squash</name>
    <dbReference type="NCBI Taxonomy" id="3661"/>
    <lineage>
        <taxon>Eukaryota</taxon>
        <taxon>Viridiplantae</taxon>
        <taxon>Streptophyta</taxon>
        <taxon>Embryophyta</taxon>
        <taxon>Tracheophyta</taxon>
        <taxon>Spermatophyta</taxon>
        <taxon>Magnoliopsida</taxon>
        <taxon>eudicotyledons</taxon>
        <taxon>Gunneridae</taxon>
        <taxon>Pentapetalae</taxon>
        <taxon>rosids</taxon>
        <taxon>fabids</taxon>
        <taxon>Cucurbitales</taxon>
        <taxon>Cucurbitaceae</taxon>
        <taxon>Cucurbiteae</taxon>
        <taxon>Cucurbita</taxon>
    </lineage>
</organism>
<evidence type="ECO:0000313" key="4">
    <source>
        <dbReference type="Proteomes" id="UP000504608"/>
    </source>
</evidence>
<dbReference type="Proteomes" id="UP000504608">
    <property type="component" value="Unplaced"/>
</dbReference>